<organism evidence="1 2">
    <name type="scientific">Glacieibacterium frigidum</name>
    <dbReference type="NCBI Taxonomy" id="2593303"/>
    <lineage>
        <taxon>Bacteria</taxon>
        <taxon>Pseudomonadati</taxon>
        <taxon>Pseudomonadota</taxon>
        <taxon>Alphaproteobacteria</taxon>
        <taxon>Sphingomonadales</taxon>
        <taxon>Sphingosinicellaceae</taxon>
        <taxon>Glacieibacterium</taxon>
    </lineage>
</organism>
<dbReference type="AlphaFoldDB" id="A0A552U9Q1"/>
<dbReference type="EMBL" id="VJWA01000002">
    <property type="protein sequence ID" value="TRW14946.1"/>
    <property type="molecule type" value="Genomic_DNA"/>
</dbReference>
<gene>
    <name evidence="1" type="ORF">FMM06_14895</name>
</gene>
<dbReference type="OrthoDB" id="7449825at2"/>
<protein>
    <submittedName>
        <fullName evidence="1">Uncharacterized protein</fullName>
    </submittedName>
</protein>
<keyword evidence="2" id="KW-1185">Reference proteome</keyword>
<comment type="caution">
    <text evidence="1">The sequence shown here is derived from an EMBL/GenBank/DDBJ whole genome shotgun (WGS) entry which is preliminary data.</text>
</comment>
<accession>A0A552U9Q1</accession>
<dbReference type="RefSeq" id="WP_144335116.1">
    <property type="nucleotide sequence ID" value="NZ_VJWA01000002.1"/>
</dbReference>
<dbReference type="Proteomes" id="UP000317894">
    <property type="component" value="Unassembled WGS sequence"/>
</dbReference>
<name>A0A552U9Q1_9SPHN</name>
<evidence type="ECO:0000313" key="1">
    <source>
        <dbReference type="EMBL" id="TRW14946.1"/>
    </source>
</evidence>
<sequence length="125" mass="13206">MAFVDFHSAGPAVAARPPVAPSPEATLSPLEWSVVRLARNDRMSSLRGGGGVSKALNLLLGKRASPVLADPRLEALRRTAVLSWHHGYTIPTGDLRAFQAAGFSADQYELMQTGISAARAQGARA</sequence>
<proteinExistence type="predicted"/>
<reference evidence="1 2" key="1">
    <citation type="submission" date="2019-07" db="EMBL/GenBank/DDBJ databases">
        <title>Novel species isolated from glacier.</title>
        <authorList>
            <person name="Liu Q."/>
            <person name="Xin Y.-H."/>
        </authorList>
    </citation>
    <scope>NUCLEOTIDE SEQUENCE [LARGE SCALE GENOMIC DNA]</scope>
    <source>
        <strain evidence="1 2">LB1R16</strain>
    </source>
</reference>
<evidence type="ECO:0000313" key="2">
    <source>
        <dbReference type="Proteomes" id="UP000317894"/>
    </source>
</evidence>